<keyword evidence="1" id="KW-1133">Transmembrane helix</keyword>
<evidence type="ECO:0000313" key="3">
    <source>
        <dbReference type="Proteomes" id="UP000271603"/>
    </source>
</evidence>
<dbReference type="STRING" id="61652.AXX16_2129"/>
<sequence>MMTLSQQPAAGAVASPGAVLRVIVFSVLPSAALLLFSQYGGAQPLPALLLPLSLALAFFCGAALGRWRPLAQRPSLVVARYGLLLGAVGLLWILLALHGGLVWTMLLPGAGLTGLGLGAAYQSQRTVAPPGQHAVSARIAMALTCGAALAATQWLQWQAAPAGFNFALALLVDMTLFGALLARIVERDRENDACRCG</sequence>
<keyword evidence="1" id="KW-0472">Membrane</keyword>
<dbReference type="EMBL" id="LR134155">
    <property type="protein sequence ID" value="VEA68387.1"/>
    <property type="molecule type" value="Genomic_DNA"/>
</dbReference>
<dbReference type="Proteomes" id="UP000271603">
    <property type="component" value="Chromosome"/>
</dbReference>
<organism evidence="2 3">
    <name type="scientific">Serratia rubidaea</name>
    <name type="common">Serratia marinorubra</name>
    <dbReference type="NCBI Taxonomy" id="61652"/>
    <lineage>
        <taxon>Bacteria</taxon>
        <taxon>Pseudomonadati</taxon>
        <taxon>Pseudomonadota</taxon>
        <taxon>Gammaproteobacteria</taxon>
        <taxon>Enterobacterales</taxon>
        <taxon>Yersiniaceae</taxon>
        <taxon>Serratia</taxon>
    </lineage>
</organism>
<keyword evidence="1" id="KW-0812">Transmembrane</keyword>
<name>A0A3S4JMC7_SERRU</name>
<protein>
    <submittedName>
        <fullName evidence="2">Uncharacterized protein</fullName>
    </submittedName>
</protein>
<feature type="transmembrane region" description="Helical" evidence="1">
    <location>
        <begin position="48"/>
        <end position="65"/>
    </location>
</feature>
<accession>A0A3S4JMC7</accession>
<feature type="transmembrane region" description="Helical" evidence="1">
    <location>
        <begin position="101"/>
        <end position="123"/>
    </location>
</feature>
<feature type="transmembrane region" description="Helical" evidence="1">
    <location>
        <begin position="135"/>
        <end position="156"/>
    </location>
</feature>
<reference evidence="2 3" key="1">
    <citation type="submission" date="2018-12" db="EMBL/GenBank/DDBJ databases">
        <authorList>
            <consortium name="Pathogen Informatics"/>
        </authorList>
    </citation>
    <scope>NUCLEOTIDE SEQUENCE [LARGE SCALE GENOMIC DNA]</scope>
    <source>
        <strain evidence="2 3">NCTC9419</strain>
    </source>
</reference>
<feature type="transmembrane region" description="Helical" evidence="1">
    <location>
        <begin position="162"/>
        <end position="182"/>
    </location>
</feature>
<proteinExistence type="predicted"/>
<evidence type="ECO:0000313" key="2">
    <source>
        <dbReference type="EMBL" id="VEA68387.1"/>
    </source>
</evidence>
<evidence type="ECO:0000256" key="1">
    <source>
        <dbReference type="SAM" id="Phobius"/>
    </source>
</evidence>
<gene>
    <name evidence="2" type="ORF">NCTC9419_00410</name>
</gene>
<dbReference type="AlphaFoldDB" id="A0A3S4JMC7"/>
<feature type="transmembrane region" description="Helical" evidence="1">
    <location>
        <begin position="12"/>
        <end position="36"/>
    </location>
</feature>
<feature type="transmembrane region" description="Helical" evidence="1">
    <location>
        <begin position="77"/>
        <end position="95"/>
    </location>
</feature>